<accession>A0AAD9SS85</accession>
<sequence>MVFLNLLTFGLWGKLGKLTHYAFDAVLFSAFLAGMKRSTGLTVALEQALYPQRLQLEVNLANQTHVGELRPSFKKDSITENKDINLWIDKYLGVGEWVMDQSVAIAGSSGWAQIYEEVQKLLGGIYNLICVVCAKLGIDVEAGTPGSIDARVVLLDHSGSSTSLGEYDSLPTALKAGPIIDLPTLALTRRQWNKVFSVEGEEGQKFFANYKNFANRSGLPFLGHVELIGGGVSMIRTSTLVQAATGSSAVHKVVAVGGTFDHLHEGHKLLLTATALLLQPDKAEFQVNKRLIVGITGDQLLKNKKYAEYLRSWHTRQEEVVDFLLSVLSFTCSTREESIQVTEFDEPIPNGRAIHTKIKYCSITIECVEIQDPFGPTITDESVSALVVSGETRTGGKAVNDRRLERGWKALEVFEVDVLDAQDFEGDSGKTEDFASKISSTAIRRRRAEKARSSSL</sequence>
<dbReference type="Pfam" id="PF01467">
    <property type="entry name" value="CTP_transf_like"/>
    <property type="match status" value="1"/>
</dbReference>
<feature type="domain" description="Cytidyltransferase-like" evidence="1">
    <location>
        <begin position="256"/>
        <end position="446"/>
    </location>
</feature>
<name>A0AAD9SS85_9HELO</name>
<keyword evidence="3" id="KW-1185">Reference proteome</keyword>
<dbReference type="InterPro" id="IPR013726">
    <property type="entry name" value="Mitofissin"/>
</dbReference>
<dbReference type="AlphaFoldDB" id="A0AAD9SS85"/>
<evidence type="ECO:0000313" key="3">
    <source>
        <dbReference type="Proteomes" id="UP001285354"/>
    </source>
</evidence>
<dbReference type="GO" id="GO:0004140">
    <property type="term" value="F:dephospho-CoA kinase activity"/>
    <property type="evidence" value="ECO:0007669"/>
    <property type="project" value="TreeGrafter"/>
</dbReference>
<dbReference type="GO" id="GO:0015937">
    <property type="term" value="P:coenzyme A biosynthetic process"/>
    <property type="evidence" value="ECO:0007669"/>
    <property type="project" value="TreeGrafter"/>
</dbReference>
<evidence type="ECO:0000313" key="2">
    <source>
        <dbReference type="EMBL" id="KAK2623723.1"/>
    </source>
</evidence>
<comment type="caution">
    <text evidence="2">The sequence shown here is derived from an EMBL/GenBank/DDBJ whole genome shotgun (WGS) entry which is preliminary data.</text>
</comment>
<proteinExistence type="predicted"/>
<dbReference type="InterPro" id="IPR004821">
    <property type="entry name" value="Cyt_trans-like"/>
</dbReference>
<dbReference type="PANTHER" id="PTHR10695">
    <property type="entry name" value="DEPHOSPHO-COA KINASE-RELATED"/>
    <property type="match status" value="1"/>
</dbReference>
<dbReference type="SUPFAM" id="SSF52374">
    <property type="entry name" value="Nucleotidylyl transferase"/>
    <property type="match status" value="1"/>
</dbReference>
<reference evidence="2" key="1">
    <citation type="submission" date="2023-06" db="EMBL/GenBank/DDBJ databases">
        <title>Draft genome of Marssonina rosae.</title>
        <authorList>
            <person name="Cheng Q."/>
        </authorList>
    </citation>
    <scope>NUCLEOTIDE SEQUENCE</scope>
    <source>
        <strain evidence="2">R4</strain>
    </source>
</reference>
<protein>
    <recommendedName>
        <fullName evidence="1">Cytidyltransferase-like domain-containing protein</fullName>
    </recommendedName>
</protein>
<organism evidence="2 3">
    <name type="scientific">Diplocarpon rosae</name>
    <dbReference type="NCBI Taxonomy" id="946125"/>
    <lineage>
        <taxon>Eukaryota</taxon>
        <taxon>Fungi</taxon>
        <taxon>Dikarya</taxon>
        <taxon>Ascomycota</taxon>
        <taxon>Pezizomycotina</taxon>
        <taxon>Leotiomycetes</taxon>
        <taxon>Helotiales</taxon>
        <taxon>Drepanopezizaceae</taxon>
        <taxon>Diplocarpon</taxon>
    </lineage>
</organism>
<dbReference type="EMBL" id="JAUBYV010000012">
    <property type="protein sequence ID" value="KAK2623723.1"/>
    <property type="molecule type" value="Genomic_DNA"/>
</dbReference>
<gene>
    <name evidence="2" type="ORF">QTJ16_006904</name>
</gene>
<dbReference type="PANTHER" id="PTHR10695:SF46">
    <property type="entry name" value="BIFUNCTIONAL COENZYME A SYNTHASE-RELATED"/>
    <property type="match status" value="1"/>
</dbReference>
<dbReference type="Proteomes" id="UP001285354">
    <property type="component" value="Unassembled WGS sequence"/>
</dbReference>
<dbReference type="Pfam" id="PF08520">
    <property type="entry name" value="Mitofissin"/>
    <property type="match status" value="2"/>
</dbReference>
<dbReference type="InterPro" id="IPR014729">
    <property type="entry name" value="Rossmann-like_a/b/a_fold"/>
</dbReference>
<dbReference type="Gene3D" id="3.40.50.620">
    <property type="entry name" value="HUPs"/>
    <property type="match status" value="1"/>
</dbReference>
<evidence type="ECO:0000259" key="1">
    <source>
        <dbReference type="Pfam" id="PF01467"/>
    </source>
</evidence>